<keyword evidence="1" id="KW-0812">Transmembrane</keyword>
<sequence length="147" mass="15677">MVRASADKVRHTVAMKQDDADDLFPLGRPDRHTLSIHTPAGWKDLAVTLTLFGLTLPMLAVGWFGVVLSMMAFDSCAGGGCNDTAGSVAWIGFPIAAVVSIALWASLAERRRRARRRAWMCGAAAVLTIVALFALAATVVHFAAQPD</sequence>
<evidence type="ECO:0008006" key="4">
    <source>
        <dbReference type="Google" id="ProtNLM"/>
    </source>
</evidence>
<gene>
    <name evidence="2" type="ORF">GCM10009769_33880</name>
</gene>
<evidence type="ECO:0000313" key="2">
    <source>
        <dbReference type="EMBL" id="GGL13126.1"/>
    </source>
</evidence>
<feature type="transmembrane region" description="Helical" evidence="1">
    <location>
        <begin position="45"/>
        <end position="68"/>
    </location>
</feature>
<dbReference type="SUPFAM" id="SSF103473">
    <property type="entry name" value="MFS general substrate transporter"/>
    <property type="match status" value="1"/>
</dbReference>
<reference evidence="2" key="1">
    <citation type="journal article" date="2014" name="Int. J. Syst. Evol. Microbiol.">
        <title>Complete genome sequence of Corynebacterium casei LMG S-19264T (=DSM 44701T), isolated from a smear-ripened cheese.</title>
        <authorList>
            <consortium name="US DOE Joint Genome Institute (JGI-PGF)"/>
            <person name="Walter F."/>
            <person name="Albersmeier A."/>
            <person name="Kalinowski J."/>
            <person name="Ruckert C."/>
        </authorList>
    </citation>
    <scope>NUCLEOTIDE SEQUENCE</scope>
    <source>
        <strain evidence="2">JCM 1480</strain>
    </source>
</reference>
<accession>A0A8H9GCT0</accession>
<feature type="transmembrane region" description="Helical" evidence="1">
    <location>
        <begin position="88"/>
        <end position="107"/>
    </location>
</feature>
<reference evidence="2" key="2">
    <citation type="submission" date="2020-09" db="EMBL/GenBank/DDBJ databases">
        <authorList>
            <person name="Sun Q."/>
            <person name="Ohkuma M."/>
        </authorList>
    </citation>
    <scope>NUCLEOTIDE SEQUENCE</scope>
    <source>
        <strain evidence="2">JCM 1480</strain>
    </source>
</reference>
<keyword evidence="1" id="KW-1133">Transmembrane helix</keyword>
<evidence type="ECO:0000313" key="3">
    <source>
        <dbReference type="Proteomes" id="UP000648535"/>
    </source>
</evidence>
<evidence type="ECO:0000256" key="1">
    <source>
        <dbReference type="SAM" id="Phobius"/>
    </source>
</evidence>
<proteinExistence type="predicted"/>
<dbReference type="Proteomes" id="UP000648535">
    <property type="component" value="Unassembled WGS sequence"/>
</dbReference>
<name>A0A8H9GCT0_9MICO</name>
<dbReference type="AlphaFoldDB" id="A0A8H9GCT0"/>
<protein>
    <recommendedName>
        <fullName evidence="4">Transmembrane protein</fullName>
    </recommendedName>
</protein>
<keyword evidence="1" id="KW-0472">Membrane</keyword>
<dbReference type="EMBL" id="BMOI01000022">
    <property type="protein sequence ID" value="GGL13126.1"/>
    <property type="molecule type" value="Genomic_DNA"/>
</dbReference>
<comment type="caution">
    <text evidence="2">The sequence shown here is derived from an EMBL/GenBank/DDBJ whole genome shotgun (WGS) entry which is preliminary data.</text>
</comment>
<organism evidence="2 3">
    <name type="scientific">Curtobacterium luteum</name>
    <dbReference type="NCBI Taxonomy" id="33881"/>
    <lineage>
        <taxon>Bacteria</taxon>
        <taxon>Bacillati</taxon>
        <taxon>Actinomycetota</taxon>
        <taxon>Actinomycetes</taxon>
        <taxon>Micrococcales</taxon>
        <taxon>Microbacteriaceae</taxon>
        <taxon>Curtobacterium</taxon>
    </lineage>
</organism>
<feature type="transmembrane region" description="Helical" evidence="1">
    <location>
        <begin position="119"/>
        <end position="144"/>
    </location>
</feature>
<dbReference type="InterPro" id="IPR036259">
    <property type="entry name" value="MFS_trans_sf"/>
</dbReference>